<sequence>MNPLSEEMIACPYCGEHISVLLDSSEAWQEYIEDCQVCCRPIVFHLQLDESGEPLVNVRTEDDTF</sequence>
<dbReference type="PIRSF" id="PIRSF037225">
    <property type="entry name" value="UCP037225"/>
    <property type="match status" value="1"/>
</dbReference>
<organism evidence="1 2">
    <name type="scientific">Halioxenophilus aromaticivorans</name>
    <dbReference type="NCBI Taxonomy" id="1306992"/>
    <lineage>
        <taxon>Bacteria</taxon>
        <taxon>Pseudomonadati</taxon>
        <taxon>Pseudomonadota</taxon>
        <taxon>Gammaproteobacteria</taxon>
        <taxon>Alteromonadales</taxon>
        <taxon>Alteromonadaceae</taxon>
        <taxon>Halioxenophilus</taxon>
    </lineage>
</organism>
<protein>
    <submittedName>
        <fullName evidence="1">CPXCG motif-containing cysteine-rich protein</fullName>
    </submittedName>
</protein>
<evidence type="ECO:0000313" key="2">
    <source>
        <dbReference type="Proteomes" id="UP001409585"/>
    </source>
</evidence>
<evidence type="ECO:0000313" key="1">
    <source>
        <dbReference type="EMBL" id="GAA4936353.1"/>
    </source>
</evidence>
<name>A0AAV3TZS6_9ALTE</name>
<reference evidence="2" key="1">
    <citation type="journal article" date="2019" name="Int. J. Syst. Evol. Microbiol.">
        <title>The Global Catalogue of Microorganisms (GCM) 10K type strain sequencing project: providing services to taxonomists for standard genome sequencing and annotation.</title>
        <authorList>
            <consortium name="The Broad Institute Genomics Platform"/>
            <consortium name="The Broad Institute Genome Sequencing Center for Infectious Disease"/>
            <person name="Wu L."/>
            <person name="Ma J."/>
        </authorList>
    </citation>
    <scope>NUCLEOTIDE SEQUENCE [LARGE SCALE GENOMIC DNA]</scope>
    <source>
        <strain evidence="2">JCM 19134</strain>
    </source>
</reference>
<accession>A0AAV3TZS6</accession>
<keyword evidence="2" id="KW-1185">Reference proteome</keyword>
<proteinExistence type="predicted"/>
<gene>
    <name evidence="1" type="ORF">GCM10025791_12570</name>
</gene>
<dbReference type="InterPro" id="IPR025990">
    <property type="entry name" value="zinc_ribbon_bacterial"/>
</dbReference>
<dbReference type="AlphaFoldDB" id="A0AAV3TZS6"/>
<dbReference type="EMBL" id="BAABLX010000007">
    <property type="protein sequence ID" value="GAA4936353.1"/>
    <property type="molecule type" value="Genomic_DNA"/>
</dbReference>
<dbReference type="Proteomes" id="UP001409585">
    <property type="component" value="Unassembled WGS sequence"/>
</dbReference>
<comment type="caution">
    <text evidence="1">The sequence shown here is derived from an EMBL/GenBank/DDBJ whole genome shotgun (WGS) entry which is preliminary data.</text>
</comment>
<dbReference type="Pfam" id="PF14255">
    <property type="entry name" value="Zn_ribbon_21"/>
    <property type="match status" value="1"/>
</dbReference>
<dbReference type="RefSeq" id="WP_345418751.1">
    <property type="nucleotide sequence ID" value="NZ_AP031496.1"/>
</dbReference>
<dbReference type="InterPro" id="IPR017143">
    <property type="entry name" value="UCP037225"/>
</dbReference>